<comment type="caution">
    <text evidence="10">The sequence shown here is derived from an EMBL/GenBank/DDBJ whole genome shotgun (WGS) entry which is preliminary data.</text>
</comment>
<dbReference type="InterPro" id="IPR058579">
    <property type="entry name" value="IspG_C"/>
</dbReference>
<dbReference type="InterPro" id="IPR058578">
    <property type="entry name" value="IspG_TIM"/>
</dbReference>
<dbReference type="SUPFAM" id="SSF56014">
    <property type="entry name" value="Nitrite and sulphite reductase 4Fe-4S domain-like"/>
    <property type="match status" value="1"/>
</dbReference>
<dbReference type="InterPro" id="IPR011005">
    <property type="entry name" value="Dihydropteroate_synth-like_sf"/>
</dbReference>
<dbReference type="Pfam" id="PF26540">
    <property type="entry name" value="GcpE_C"/>
    <property type="match status" value="1"/>
</dbReference>
<evidence type="ECO:0000256" key="6">
    <source>
        <dbReference type="ARBA" id="ARBA00023229"/>
    </source>
</evidence>
<dbReference type="GO" id="GO:0005506">
    <property type="term" value="F:iron ion binding"/>
    <property type="evidence" value="ECO:0007669"/>
    <property type="project" value="InterPro"/>
</dbReference>
<feature type="binding site" evidence="7">
    <location>
        <position position="301"/>
    </location>
    <ligand>
        <name>[4Fe-4S] cluster</name>
        <dbReference type="ChEBI" id="CHEBI:49883"/>
    </ligand>
</feature>
<evidence type="ECO:0000256" key="7">
    <source>
        <dbReference type="HAMAP-Rule" id="MF_00159"/>
    </source>
</evidence>
<dbReference type="InterPro" id="IPR045854">
    <property type="entry name" value="NO2/SO3_Rdtase_4Fe4S_sf"/>
</dbReference>
<organism evidence="10 11">
    <name type="scientific">Candidatus Faeciplasma avium</name>
    <dbReference type="NCBI Taxonomy" id="2840798"/>
    <lineage>
        <taxon>Bacteria</taxon>
        <taxon>Bacillati</taxon>
        <taxon>Bacillota</taxon>
        <taxon>Clostridia</taxon>
        <taxon>Eubacteriales</taxon>
        <taxon>Oscillospiraceae</taxon>
        <taxon>Oscillospiraceae incertae sedis</taxon>
        <taxon>Candidatus Faeciplasma</taxon>
    </lineage>
</organism>
<keyword evidence="6 7" id="KW-0414">Isoprene biosynthesis</keyword>
<keyword evidence="2 7" id="KW-0479">Metal-binding</keyword>
<dbReference type="SUPFAM" id="SSF51717">
    <property type="entry name" value="Dihydropteroate synthetase-like"/>
    <property type="match status" value="1"/>
</dbReference>
<dbReference type="HAMAP" id="MF_00159">
    <property type="entry name" value="IspG"/>
    <property type="match status" value="1"/>
</dbReference>
<feature type="binding site" evidence="7">
    <location>
        <position position="294"/>
    </location>
    <ligand>
        <name>[4Fe-4S] cluster</name>
        <dbReference type="ChEBI" id="CHEBI:49883"/>
    </ligand>
</feature>
<dbReference type="NCBIfam" id="NF001540">
    <property type="entry name" value="PRK00366.1"/>
    <property type="match status" value="1"/>
</dbReference>
<dbReference type="Pfam" id="PF04551">
    <property type="entry name" value="GcpE"/>
    <property type="match status" value="1"/>
</dbReference>
<evidence type="ECO:0000313" key="11">
    <source>
        <dbReference type="Proteomes" id="UP000823960"/>
    </source>
</evidence>
<dbReference type="GO" id="GO:0019288">
    <property type="term" value="P:isopentenyl diphosphate biosynthetic process, methylerythritol 4-phosphate pathway"/>
    <property type="evidence" value="ECO:0007669"/>
    <property type="project" value="UniProtKB-UniRule"/>
</dbReference>
<feature type="binding site" evidence="7">
    <location>
        <position position="262"/>
    </location>
    <ligand>
        <name>[4Fe-4S] cluster</name>
        <dbReference type="ChEBI" id="CHEBI:49883"/>
    </ligand>
</feature>
<accession>A0A9D1NQP8</accession>
<dbReference type="PANTHER" id="PTHR30454">
    <property type="entry name" value="4-HYDROXY-3-METHYLBUT-2-EN-1-YL DIPHOSPHATE SYNTHASE"/>
    <property type="match status" value="1"/>
</dbReference>
<dbReference type="Proteomes" id="UP000823960">
    <property type="component" value="Unassembled WGS sequence"/>
</dbReference>
<gene>
    <name evidence="7 10" type="primary">ispG</name>
    <name evidence="10" type="synonym">gcpE</name>
    <name evidence="10" type="ORF">IAD28_03825</name>
</gene>
<feature type="binding site" evidence="7">
    <location>
        <position position="259"/>
    </location>
    <ligand>
        <name>[4Fe-4S] cluster</name>
        <dbReference type="ChEBI" id="CHEBI:49883"/>
    </ligand>
</feature>
<dbReference type="GO" id="GO:0046429">
    <property type="term" value="F:4-hydroxy-3-methylbut-2-en-1-yl diphosphate synthase activity (ferredoxin)"/>
    <property type="evidence" value="ECO:0007669"/>
    <property type="project" value="UniProtKB-UniRule"/>
</dbReference>
<keyword evidence="1 7" id="KW-0004">4Fe-4S</keyword>
<feature type="domain" description="IspG TIM-barrel" evidence="8">
    <location>
        <begin position="4"/>
        <end position="241"/>
    </location>
</feature>
<dbReference type="NCBIfam" id="TIGR00612">
    <property type="entry name" value="ispG_gcpE"/>
    <property type="match status" value="1"/>
</dbReference>
<reference evidence="10" key="1">
    <citation type="submission" date="2020-10" db="EMBL/GenBank/DDBJ databases">
        <authorList>
            <person name="Gilroy R."/>
        </authorList>
    </citation>
    <scope>NUCLEOTIDE SEQUENCE</scope>
    <source>
        <strain evidence="10">1370</strain>
    </source>
</reference>
<evidence type="ECO:0000259" key="9">
    <source>
        <dbReference type="Pfam" id="PF26540"/>
    </source>
</evidence>
<sequence>MEVKRVKVGGLELGGGRVYVQSMLSVPSWDIEGSVEQAVSLERAGCEIIRAAIPDREALRLIPAIKEKITVPLVADIHFDYRLAIDSVSMGVDKIRLNPGNIGSEDRVRQVVECCKKRGVPIRIGVNSGSLEKSVLAKYSSPTPEALCESALSHIRLLEKYDFEDIVVSIKSSDVKSTIAAYRLMRELCPYPLHLGVTEAGTYHMGLIKSSIGIGSLLCDGIGETIRVSLTDDPIREVEAGIDILKAAGRRGGVRLVSCPTCGRTRIDLIGLAKRTEEALKSLDKDITVAVMGCIVNGPGEAKEADIGLAGGDGCVVIFKKDRILGKYPEASALDALLDEIKKLP</sequence>
<dbReference type="GO" id="GO:0051539">
    <property type="term" value="F:4 iron, 4 sulfur cluster binding"/>
    <property type="evidence" value="ECO:0007669"/>
    <property type="project" value="UniProtKB-UniRule"/>
</dbReference>
<comment type="pathway">
    <text evidence="7">Isoprenoid biosynthesis; isopentenyl diphosphate biosynthesis via DXP pathway; isopentenyl diphosphate from 1-deoxy-D-xylulose 5-phosphate: step 5/6.</text>
</comment>
<protein>
    <recommendedName>
        <fullName evidence="7">4-hydroxy-3-methylbut-2-en-1-yl diphosphate synthase (flavodoxin)</fullName>
        <ecNumber evidence="7">1.17.7.3</ecNumber>
    </recommendedName>
    <alternativeName>
        <fullName evidence="7">1-hydroxy-2-methyl-2-(E)-butenyl 4-diphosphate synthase</fullName>
    </alternativeName>
</protein>
<dbReference type="PANTHER" id="PTHR30454:SF0">
    <property type="entry name" value="4-HYDROXY-3-METHYLBUT-2-EN-1-YL DIPHOSPHATE SYNTHASE (FERREDOXIN), CHLOROPLASTIC"/>
    <property type="match status" value="1"/>
</dbReference>
<comment type="similarity">
    <text evidence="7">Belongs to the IspG family.</text>
</comment>
<proteinExistence type="inferred from homology"/>
<name>A0A9D1NQP8_9FIRM</name>
<dbReference type="GO" id="GO:0016114">
    <property type="term" value="P:terpenoid biosynthetic process"/>
    <property type="evidence" value="ECO:0007669"/>
    <property type="project" value="InterPro"/>
</dbReference>
<evidence type="ECO:0000256" key="3">
    <source>
        <dbReference type="ARBA" id="ARBA00023002"/>
    </source>
</evidence>
<evidence type="ECO:0000313" key="10">
    <source>
        <dbReference type="EMBL" id="HIV10808.1"/>
    </source>
</evidence>
<keyword evidence="3 7" id="KW-0560">Oxidoreductase</keyword>
<dbReference type="Gene3D" id="3.30.413.10">
    <property type="entry name" value="Sulfite Reductase Hemoprotein, domain 1"/>
    <property type="match status" value="1"/>
</dbReference>
<feature type="domain" description="IspG C-terminal" evidence="9">
    <location>
        <begin position="256"/>
        <end position="343"/>
    </location>
</feature>
<comment type="catalytic activity">
    <reaction evidence="7">
        <text>(2E)-4-hydroxy-3-methylbut-2-enyl diphosphate + oxidized [flavodoxin] + H2O + 2 H(+) = 2-C-methyl-D-erythritol 2,4-cyclic diphosphate + reduced [flavodoxin]</text>
        <dbReference type="Rhea" id="RHEA:43604"/>
        <dbReference type="Rhea" id="RHEA-COMP:10622"/>
        <dbReference type="Rhea" id="RHEA-COMP:10623"/>
        <dbReference type="ChEBI" id="CHEBI:15377"/>
        <dbReference type="ChEBI" id="CHEBI:15378"/>
        <dbReference type="ChEBI" id="CHEBI:57618"/>
        <dbReference type="ChEBI" id="CHEBI:58210"/>
        <dbReference type="ChEBI" id="CHEBI:58483"/>
        <dbReference type="ChEBI" id="CHEBI:128753"/>
        <dbReference type="EC" id="1.17.7.3"/>
    </reaction>
</comment>
<keyword evidence="4 7" id="KW-0408">Iron</keyword>
<dbReference type="PIRSF" id="PIRSF004640">
    <property type="entry name" value="IspG"/>
    <property type="match status" value="1"/>
</dbReference>
<comment type="function">
    <text evidence="7">Converts 2C-methyl-D-erythritol 2,4-cyclodiphosphate (ME-2,4cPP) into 1-hydroxy-2-methyl-2-(E)-butenyl 4-diphosphate.</text>
</comment>
<keyword evidence="5 7" id="KW-0411">Iron-sulfur</keyword>
<dbReference type="FunFam" id="3.20.20.20:FF:000001">
    <property type="entry name" value="4-hydroxy-3-methylbut-2-en-1-yl diphosphate synthase (flavodoxin)"/>
    <property type="match status" value="1"/>
</dbReference>
<evidence type="ECO:0000259" key="8">
    <source>
        <dbReference type="Pfam" id="PF04551"/>
    </source>
</evidence>
<reference evidence="10" key="2">
    <citation type="journal article" date="2021" name="PeerJ">
        <title>Extensive microbial diversity within the chicken gut microbiome revealed by metagenomics and culture.</title>
        <authorList>
            <person name="Gilroy R."/>
            <person name="Ravi A."/>
            <person name="Getino M."/>
            <person name="Pursley I."/>
            <person name="Horton D.L."/>
            <person name="Alikhan N.F."/>
            <person name="Baker D."/>
            <person name="Gharbi K."/>
            <person name="Hall N."/>
            <person name="Watson M."/>
            <person name="Adriaenssens E.M."/>
            <person name="Foster-Nyarko E."/>
            <person name="Jarju S."/>
            <person name="Secka A."/>
            <person name="Antonio M."/>
            <person name="Oren A."/>
            <person name="Chaudhuri R.R."/>
            <person name="La Ragione R."/>
            <person name="Hildebrand F."/>
            <person name="Pallen M.J."/>
        </authorList>
    </citation>
    <scope>NUCLEOTIDE SEQUENCE</scope>
    <source>
        <strain evidence="10">1370</strain>
    </source>
</reference>
<evidence type="ECO:0000256" key="1">
    <source>
        <dbReference type="ARBA" id="ARBA00022485"/>
    </source>
</evidence>
<dbReference type="EC" id="1.17.7.3" evidence="7"/>
<evidence type="ECO:0000256" key="4">
    <source>
        <dbReference type="ARBA" id="ARBA00023004"/>
    </source>
</evidence>
<dbReference type="InterPro" id="IPR016425">
    <property type="entry name" value="IspG_bac"/>
</dbReference>
<dbReference type="EMBL" id="DVOL01000048">
    <property type="protein sequence ID" value="HIV10808.1"/>
    <property type="molecule type" value="Genomic_DNA"/>
</dbReference>
<dbReference type="Gene3D" id="3.20.20.20">
    <property type="entry name" value="Dihydropteroate synthase-like"/>
    <property type="match status" value="1"/>
</dbReference>
<dbReference type="InterPro" id="IPR004588">
    <property type="entry name" value="IspG_bac-typ"/>
</dbReference>
<comment type="cofactor">
    <cofactor evidence="7">
        <name>[4Fe-4S] cluster</name>
        <dbReference type="ChEBI" id="CHEBI:49883"/>
    </cofactor>
    <text evidence="7">Binds 1 [4Fe-4S] cluster.</text>
</comment>
<evidence type="ECO:0000256" key="2">
    <source>
        <dbReference type="ARBA" id="ARBA00022723"/>
    </source>
</evidence>
<dbReference type="AlphaFoldDB" id="A0A9D1NQP8"/>
<evidence type="ECO:0000256" key="5">
    <source>
        <dbReference type="ARBA" id="ARBA00023014"/>
    </source>
</evidence>
<dbReference type="GO" id="GO:0141197">
    <property type="term" value="F:4-hydroxy-3-methylbut-2-enyl-diphosphate synthase activity (flavodoxin)"/>
    <property type="evidence" value="ECO:0007669"/>
    <property type="project" value="UniProtKB-EC"/>
</dbReference>